<evidence type="ECO:0000313" key="10">
    <source>
        <dbReference type="EMBL" id="AAW29066.1"/>
    </source>
</evidence>
<evidence type="ECO:0000256" key="1">
    <source>
        <dbReference type="ARBA" id="ARBA00004123"/>
    </source>
</evidence>
<dbReference type="PANTHER" id="PTHR45636:SF41">
    <property type="entry name" value="PAIRED BOX PROTEIN PAX-6-RELATED"/>
    <property type="match status" value="1"/>
</dbReference>
<dbReference type="PANTHER" id="PTHR45636">
    <property type="entry name" value="PAIRED BOX PROTEIN PAX-6-RELATED-RELATED"/>
    <property type="match status" value="1"/>
</dbReference>
<feature type="compositionally biased region" description="Low complexity" evidence="8">
    <location>
        <begin position="184"/>
        <end position="194"/>
    </location>
</feature>
<evidence type="ECO:0000256" key="2">
    <source>
        <dbReference type="ARBA" id="ARBA00022473"/>
    </source>
</evidence>
<dbReference type="FunFam" id="1.10.10.10:FF:000003">
    <property type="entry name" value="Paired box protein Pax-6"/>
    <property type="match status" value="1"/>
</dbReference>
<dbReference type="Pfam" id="PF00292">
    <property type="entry name" value="PAX"/>
    <property type="match status" value="1"/>
</dbReference>
<evidence type="ECO:0000256" key="3">
    <source>
        <dbReference type="ARBA" id="ARBA00022724"/>
    </source>
</evidence>
<feature type="domain" description="Paired" evidence="9">
    <location>
        <begin position="5"/>
        <end position="131"/>
    </location>
</feature>
<comment type="subcellular location">
    <subcellularLocation>
        <location evidence="1">Nucleus</location>
    </subcellularLocation>
</comment>
<feature type="compositionally biased region" description="Pro residues" evidence="8">
    <location>
        <begin position="195"/>
        <end position="213"/>
    </location>
</feature>
<evidence type="ECO:0000256" key="7">
    <source>
        <dbReference type="ARBA" id="ARBA00023242"/>
    </source>
</evidence>
<sequence>MPHRGPGGVNQLGGVFVNGRPLPDYMRHRIVELAHCGVRPSEISRQLLVSHGCVSKILGRYYETGSVRPGAIGGSKPKVATPKVVSKILEYKDKNPCIFAWEIRNNLLADGVCDKTNVPSVSSINRILRNSAAEKEARAVHEQVKHVQYLQQQIALQPQLNGYPSQINFSFPQTAAVTLPQQIQHPTQLSQQPQQPDPPPTHKPHSAPPPPVKTPQEIVTPTAHAGKSPMENGHKPDDLSIKSELETSHDKSQANRSIDEDRKRKSDELVSVKGDSEEEGLENVENTDVNGNEGPEAKKRKVIYQENSGLAQNVDAKSETVSPVYTRVSPTWIKYNSVIPSGFAIAGGINGLGPITDMNGINMNGFNGIPNGIGTVNAIPNSMAAQMNGIAGMNGIGNGMGNGIGIMNGNMNGMAGISALANLSCQAMNGFNGLNGMNGIHQINGQVGNTGYPHSIEHDRAVNQNQMNTQNGHTENLQWSPSYPVVCISDSSNSTGMTQTNGLNRQEHYQPHHITFQFAGAPRPEIHTTNGNTTTTSVFAPITTSGPRISTLPVGSHLTNGVQTMQFTRPMTTEFTQPIMKLVAPATFLPLRPSMSALDTLTQG</sequence>
<dbReference type="GO" id="GO:0006355">
    <property type="term" value="P:regulation of DNA-templated transcription"/>
    <property type="evidence" value="ECO:0007669"/>
    <property type="project" value="InterPro"/>
</dbReference>
<organism evidence="10">
    <name type="scientific">Nematostella vectensis</name>
    <name type="common">Starlet sea anemone</name>
    <dbReference type="NCBI Taxonomy" id="45351"/>
    <lineage>
        <taxon>Eukaryota</taxon>
        <taxon>Metazoa</taxon>
        <taxon>Cnidaria</taxon>
        <taxon>Anthozoa</taxon>
        <taxon>Hexacorallia</taxon>
        <taxon>Actiniaria</taxon>
        <taxon>Edwardsiidae</taxon>
        <taxon>Nematostella</taxon>
    </lineage>
</organism>
<evidence type="ECO:0000256" key="5">
    <source>
        <dbReference type="ARBA" id="ARBA00023125"/>
    </source>
</evidence>
<dbReference type="InterPro" id="IPR001523">
    <property type="entry name" value="Paired_dom"/>
</dbReference>
<keyword evidence="10" id="KW-0371">Homeobox</keyword>
<gene>
    <name evidence="10" type="primary">PaxA</name>
</gene>
<feature type="region of interest" description="Disordered" evidence="8">
    <location>
        <begin position="184"/>
        <end position="217"/>
    </location>
</feature>
<feature type="compositionally biased region" description="Basic and acidic residues" evidence="8">
    <location>
        <begin position="245"/>
        <end position="270"/>
    </location>
</feature>
<dbReference type="GO" id="GO:0005634">
    <property type="term" value="C:nucleus"/>
    <property type="evidence" value="ECO:0007669"/>
    <property type="project" value="UniProtKB-SubCell"/>
</dbReference>
<keyword evidence="4" id="KW-0805">Transcription regulation</keyword>
<evidence type="ECO:0000259" key="9">
    <source>
        <dbReference type="PROSITE" id="PS51057"/>
    </source>
</evidence>
<dbReference type="FunFam" id="1.10.10.10:FF:000013">
    <property type="entry name" value="Paired box 8 isoform 1"/>
    <property type="match status" value="1"/>
</dbReference>
<dbReference type="PROSITE" id="PS51057">
    <property type="entry name" value="PAIRED_2"/>
    <property type="match status" value="1"/>
</dbReference>
<proteinExistence type="evidence at transcript level"/>
<keyword evidence="2" id="KW-0217">Developmental protein</keyword>
<evidence type="ECO:0000256" key="8">
    <source>
        <dbReference type="SAM" id="MobiDB-lite"/>
    </source>
</evidence>
<name>Q5IGV6_NEMVE</name>
<dbReference type="CDD" id="cd00131">
    <property type="entry name" value="PAX"/>
    <property type="match status" value="1"/>
</dbReference>
<dbReference type="SMART" id="SM00351">
    <property type="entry name" value="PAX"/>
    <property type="match status" value="1"/>
</dbReference>
<dbReference type="Gene3D" id="1.10.10.10">
    <property type="entry name" value="Winged helix-like DNA-binding domain superfamily/Winged helix DNA-binding domain"/>
    <property type="match status" value="2"/>
</dbReference>
<keyword evidence="7" id="KW-0539">Nucleus</keyword>
<protein>
    <submittedName>
        <fullName evidence="10">Homeodomain transcription factor PaxA</fullName>
    </submittedName>
</protein>
<dbReference type="HOGENOM" id="CLU_452219_0_0_1"/>
<feature type="region of interest" description="Disordered" evidence="8">
    <location>
        <begin position="245"/>
        <end position="297"/>
    </location>
</feature>
<keyword evidence="5" id="KW-0238">DNA-binding</keyword>
<dbReference type="InterPro" id="IPR036388">
    <property type="entry name" value="WH-like_DNA-bd_sf"/>
</dbReference>
<dbReference type="AlphaFoldDB" id="Q5IGV6"/>
<evidence type="ECO:0000256" key="6">
    <source>
        <dbReference type="ARBA" id="ARBA00023163"/>
    </source>
</evidence>
<dbReference type="EMBL" id="AY730689">
    <property type="protein sequence ID" value="AAW29066.1"/>
    <property type="molecule type" value="mRNA"/>
</dbReference>
<dbReference type="SUPFAM" id="SSF46689">
    <property type="entry name" value="Homeodomain-like"/>
    <property type="match status" value="1"/>
</dbReference>
<reference evidence="10" key="2">
    <citation type="submission" date="2005-01" db="EMBL/GenBank/DDBJ databases">
        <title>Expression of four Pax genes in the anthozoan cnidarian Nematostella vectensis.</title>
        <authorList>
            <person name="Matus D.Q."/>
            <person name="Pang K."/>
            <person name="Daly M."/>
            <person name="Martindale M.Q."/>
        </authorList>
    </citation>
    <scope>NUCLEOTIDE SEQUENCE</scope>
</reference>
<keyword evidence="6" id="KW-0804">Transcription</keyword>
<dbReference type="GO" id="GO:0003677">
    <property type="term" value="F:DNA binding"/>
    <property type="evidence" value="ECO:0007669"/>
    <property type="project" value="UniProtKB-KW"/>
</dbReference>
<keyword evidence="3" id="KW-0563">Paired box</keyword>
<reference evidence="10" key="1">
    <citation type="submission" date="2004-08" db="EMBL/GenBank/DDBJ databases">
        <authorList>
            <person name="Pang K.S."/>
            <person name="Matus D.Q."/>
            <person name="Martindale M.Q."/>
        </authorList>
    </citation>
    <scope>NUCLEOTIDE SEQUENCE</scope>
</reference>
<evidence type="ECO:0000256" key="4">
    <source>
        <dbReference type="ARBA" id="ARBA00023015"/>
    </source>
</evidence>
<dbReference type="InterPro" id="IPR009057">
    <property type="entry name" value="Homeodomain-like_sf"/>
</dbReference>
<accession>Q5IGV6</accession>
<dbReference type="InterPro" id="IPR043565">
    <property type="entry name" value="PAX_fam"/>
</dbReference>
<dbReference type="PRINTS" id="PR00027">
    <property type="entry name" value="PAIREDBOX"/>
</dbReference>